<evidence type="ECO:0000256" key="1">
    <source>
        <dbReference type="ARBA" id="ARBA00022679"/>
    </source>
</evidence>
<keyword evidence="9" id="KW-1185">Reference proteome</keyword>
<dbReference type="GO" id="GO:0003964">
    <property type="term" value="F:RNA-directed DNA polymerase activity"/>
    <property type="evidence" value="ECO:0007669"/>
    <property type="project" value="UniProtKB-KW"/>
</dbReference>
<evidence type="ECO:0000256" key="6">
    <source>
        <dbReference type="ARBA" id="ARBA00022918"/>
    </source>
</evidence>
<gene>
    <name evidence="8" type="ORF">EPI10_001264</name>
</gene>
<dbReference type="OrthoDB" id="10055717at2759"/>
<feature type="domain" description="Reverse transcriptase RNase H-like" evidence="7">
    <location>
        <begin position="2"/>
        <end position="96"/>
    </location>
</feature>
<organism evidence="8 9">
    <name type="scientific">Gossypium australe</name>
    <dbReference type="NCBI Taxonomy" id="47621"/>
    <lineage>
        <taxon>Eukaryota</taxon>
        <taxon>Viridiplantae</taxon>
        <taxon>Streptophyta</taxon>
        <taxon>Embryophyta</taxon>
        <taxon>Tracheophyta</taxon>
        <taxon>Spermatophyta</taxon>
        <taxon>Magnoliopsida</taxon>
        <taxon>eudicotyledons</taxon>
        <taxon>Gunneridae</taxon>
        <taxon>Pentapetalae</taxon>
        <taxon>rosids</taxon>
        <taxon>malvids</taxon>
        <taxon>Malvales</taxon>
        <taxon>Malvaceae</taxon>
        <taxon>Malvoideae</taxon>
        <taxon>Gossypium</taxon>
    </lineage>
</organism>
<evidence type="ECO:0000256" key="4">
    <source>
        <dbReference type="ARBA" id="ARBA00022759"/>
    </source>
</evidence>
<evidence type="ECO:0000256" key="3">
    <source>
        <dbReference type="ARBA" id="ARBA00022722"/>
    </source>
</evidence>
<dbReference type="AlphaFoldDB" id="A0A5B6VAD6"/>
<dbReference type="Proteomes" id="UP000325315">
    <property type="component" value="Unassembled WGS sequence"/>
</dbReference>
<dbReference type="PANTHER" id="PTHR34072">
    <property type="entry name" value="ENZYMATIC POLYPROTEIN-RELATED"/>
    <property type="match status" value="1"/>
</dbReference>
<keyword evidence="6" id="KW-0695">RNA-directed DNA polymerase</keyword>
<proteinExistence type="predicted"/>
<evidence type="ECO:0000256" key="2">
    <source>
        <dbReference type="ARBA" id="ARBA00022695"/>
    </source>
</evidence>
<keyword evidence="4" id="KW-0255">Endonuclease</keyword>
<comment type="caution">
    <text evidence="8">The sequence shown here is derived from an EMBL/GenBank/DDBJ whole genome shotgun (WGS) entry which is preliminary data.</text>
</comment>
<evidence type="ECO:0000256" key="5">
    <source>
        <dbReference type="ARBA" id="ARBA00022801"/>
    </source>
</evidence>
<keyword evidence="5" id="KW-0378">Hydrolase</keyword>
<protein>
    <submittedName>
        <fullName evidence="8">Retrovirus-related Pol polyprotein from transposon 17.6</fullName>
    </submittedName>
</protein>
<dbReference type="Pfam" id="PF17917">
    <property type="entry name" value="RT_RNaseH"/>
    <property type="match status" value="1"/>
</dbReference>
<name>A0A5B6VAD6_9ROSI</name>
<reference evidence="8" key="1">
    <citation type="submission" date="2019-08" db="EMBL/GenBank/DDBJ databases">
        <authorList>
            <person name="Liu F."/>
        </authorList>
    </citation>
    <scope>NUCLEOTIDE SEQUENCE [LARGE SCALE GENOMIC DNA]</scope>
    <source>
        <strain evidence="8">PA1801</strain>
        <tissue evidence="8">Leaf</tissue>
    </source>
</reference>
<dbReference type="InterPro" id="IPR043502">
    <property type="entry name" value="DNA/RNA_pol_sf"/>
</dbReference>
<evidence type="ECO:0000313" key="9">
    <source>
        <dbReference type="Proteomes" id="UP000325315"/>
    </source>
</evidence>
<dbReference type="PANTHER" id="PTHR34072:SF57">
    <property type="entry name" value="RNA-DIRECTED DNA POLYMERASE"/>
    <property type="match status" value="1"/>
</dbReference>
<dbReference type="GO" id="GO:0016787">
    <property type="term" value="F:hydrolase activity"/>
    <property type="evidence" value="ECO:0007669"/>
    <property type="project" value="UniProtKB-KW"/>
</dbReference>
<dbReference type="InterPro" id="IPR041373">
    <property type="entry name" value="RT_RNaseH"/>
</dbReference>
<evidence type="ECO:0000259" key="7">
    <source>
        <dbReference type="Pfam" id="PF17917"/>
    </source>
</evidence>
<keyword evidence="2" id="KW-0548">Nucleotidyltransferase</keyword>
<evidence type="ECO:0000313" key="8">
    <source>
        <dbReference type="EMBL" id="KAA3466150.1"/>
    </source>
</evidence>
<sequence>MCDASDCDVGVMLEQRTGKISYAIYYASRTLTEAQLNYTTTEKELLPVVFAFDKFRSYLVGTRVIVYTDHSANKYLVAKKDTKPRLIKWILLLQEFGLEIRDRKETENQVIDHLSRIE</sequence>
<dbReference type="CDD" id="cd09274">
    <property type="entry name" value="RNase_HI_RT_Ty3"/>
    <property type="match status" value="1"/>
</dbReference>
<accession>A0A5B6VAD6</accession>
<dbReference type="SUPFAM" id="SSF56672">
    <property type="entry name" value="DNA/RNA polymerases"/>
    <property type="match status" value="1"/>
</dbReference>
<keyword evidence="3" id="KW-0540">Nuclease</keyword>
<dbReference type="EMBL" id="SMMG02000007">
    <property type="protein sequence ID" value="KAA3466150.1"/>
    <property type="molecule type" value="Genomic_DNA"/>
</dbReference>
<keyword evidence="1" id="KW-0808">Transferase</keyword>
<dbReference type="GO" id="GO:0004519">
    <property type="term" value="F:endonuclease activity"/>
    <property type="evidence" value="ECO:0007669"/>
    <property type="project" value="UniProtKB-KW"/>
</dbReference>